<evidence type="ECO:0000256" key="5">
    <source>
        <dbReference type="ARBA" id="ARBA00023049"/>
    </source>
</evidence>
<gene>
    <name evidence="9" type="ORF">GCM10007852_35860</name>
</gene>
<evidence type="ECO:0000259" key="8">
    <source>
        <dbReference type="Pfam" id="PF05193"/>
    </source>
</evidence>
<dbReference type="GO" id="GO:0006508">
    <property type="term" value="P:proteolysis"/>
    <property type="evidence" value="ECO:0007669"/>
    <property type="project" value="UniProtKB-KW"/>
</dbReference>
<keyword evidence="6" id="KW-0732">Signal</keyword>
<dbReference type="Proteomes" id="UP001156601">
    <property type="component" value="Unassembled WGS sequence"/>
</dbReference>
<proteinExistence type="inferred from homology"/>
<sequence length="953" mass="107488">MRKTLLRSMVFLPVSIALLSCTSSHVKTIPDEVDASSESANTAPFVGRIPLAPEIVKGELSNGIKYIIRQNAKPEKRAEIRLVINAGSILEDESQLGFAHFAEHMAFNGTEDFKKQEIVEYVESIGMRFGAHLNAYTSFDETVYQLQLPTDDPKTLETGIHILENWAHKITFDAGEIDKERGVVIEEMRTRQGANNRIMHKQLPVLYPDSQYAKRLPIGTQDILANGKHEDLIRFYKDWYRPDLMSLVAVGDFNVDEVEVLFDKYFSKIQGPTNPKPRIEYGITDNVEPLVSIETDPELVRTIVSVSTKHPAFEPATYAEQRQALVHQLFIGMLNNRYAELVLKPESPMIGGGANFNRSFGDKSMFSVGAAAKPGQVKESLAVLLTEINRSVEFGFSESEFLRQKAGIQNRYSQAAKEAAKIESARFTNEYVRHFTRDEVIPGIVHEDEITQHFLPTITLDEVNQMGKKWLTQKNRLISISAPDSQQASLPNESDVFAIWRAVDAKTLTAYEEVEIADSLMEELPIPGKVVSKEYIESIDSHIWTLSNGAKVVLKQTDFKEDSIVFSARSQGGTSLLEDDEAKQTFMASTVANVMGVGDFSVIDFGKFMQGKSFRLNANIAGRHQELKGESAVKDLEYFMQVLHLSFQTPRKDQEAFDTLIARAAPYYDNLLISPQSVFNEAMRKASYGDEPRSFQMTGEVVKGMDFEKSLAFFDERFSNASNFNFIFVGNIDFVQMEQLLAQYVASLPSEDERETWVKRPDRRKKGELSLTVKKGLEPKANVVMKLFGEKTWSHREAAKFKSLEGVLKTILRERIREEKSGVYGVGVGGGLSREDDKYSLSISFSCDPARVDELIAEIKQVFDEIKASPVAAKYVENYVSQQLKSREVAKKRNGFWLNHLTWLVEPGNIPQSIEEYDVLLQEMSPELVQETAQYVLDFEDSITAILLPETTE</sequence>
<feature type="chain" id="PRO_5041326136" evidence="6">
    <location>
        <begin position="20"/>
        <end position="953"/>
    </location>
</feature>
<dbReference type="InterPro" id="IPR011249">
    <property type="entry name" value="Metalloenz_LuxS/M16"/>
</dbReference>
<dbReference type="Gene3D" id="3.30.830.10">
    <property type="entry name" value="Metalloenzyme, LuxS/M16 peptidase-like"/>
    <property type="match status" value="4"/>
</dbReference>
<dbReference type="InterPro" id="IPR050626">
    <property type="entry name" value="Peptidase_M16"/>
</dbReference>
<feature type="signal peptide" evidence="6">
    <location>
        <begin position="1"/>
        <end position="19"/>
    </location>
</feature>
<feature type="domain" description="Peptidase M16 C-terminal" evidence="8">
    <location>
        <begin position="709"/>
        <end position="882"/>
    </location>
</feature>
<dbReference type="SUPFAM" id="SSF63411">
    <property type="entry name" value="LuxS/MPP-like metallohydrolase"/>
    <property type="match status" value="4"/>
</dbReference>
<dbReference type="InterPro" id="IPR011765">
    <property type="entry name" value="Pept_M16_N"/>
</dbReference>
<dbReference type="Pfam" id="PF00675">
    <property type="entry name" value="Peptidase_M16"/>
    <property type="match status" value="1"/>
</dbReference>
<dbReference type="InterPro" id="IPR007863">
    <property type="entry name" value="Peptidase_M16_C"/>
</dbReference>
<reference evidence="9" key="2">
    <citation type="submission" date="2023-01" db="EMBL/GenBank/DDBJ databases">
        <title>Draft genome sequence of Agaribacter marinus strain NBRC 110023.</title>
        <authorList>
            <person name="Sun Q."/>
            <person name="Mori K."/>
        </authorList>
    </citation>
    <scope>NUCLEOTIDE SEQUENCE</scope>
    <source>
        <strain evidence="9">NBRC 110023</strain>
    </source>
</reference>
<feature type="domain" description="Peptidase M16 N-terminal" evidence="7">
    <location>
        <begin position="67"/>
        <end position="203"/>
    </location>
</feature>
<dbReference type="AlphaFoldDB" id="A0AA37WK22"/>
<evidence type="ECO:0000256" key="6">
    <source>
        <dbReference type="SAM" id="SignalP"/>
    </source>
</evidence>
<evidence type="ECO:0000256" key="4">
    <source>
        <dbReference type="ARBA" id="ARBA00022833"/>
    </source>
</evidence>
<keyword evidence="2 9" id="KW-0645">Protease</keyword>
<dbReference type="Pfam" id="PF05193">
    <property type="entry name" value="Peptidase_M16_C"/>
    <property type="match status" value="2"/>
</dbReference>
<accession>A0AA37WK22</accession>
<feature type="domain" description="Peptidase M16 C-terminal" evidence="8">
    <location>
        <begin position="229"/>
        <end position="406"/>
    </location>
</feature>
<dbReference type="PANTHER" id="PTHR43690">
    <property type="entry name" value="NARDILYSIN"/>
    <property type="match status" value="1"/>
</dbReference>
<reference evidence="9" key="1">
    <citation type="journal article" date="2014" name="Int. J. Syst. Evol. Microbiol.">
        <title>Complete genome sequence of Corynebacterium casei LMG S-19264T (=DSM 44701T), isolated from a smear-ripened cheese.</title>
        <authorList>
            <consortium name="US DOE Joint Genome Institute (JGI-PGF)"/>
            <person name="Walter F."/>
            <person name="Albersmeier A."/>
            <person name="Kalinowski J."/>
            <person name="Ruckert C."/>
        </authorList>
    </citation>
    <scope>NUCLEOTIDE SEQUENCE</scope>
    <source>
        <strain evidence="9">NBRC 110023</strain>
    </source>
</reference>
<dbReference type="EMBL" id="BSOT01000012">
    <property type="protein sequence ID" value="GLR72678.1"/>
    <property type="molecule type" value="Genomic_DNA"/>
</dbReference>
<dbReference type="RefSeq" id="WP_284219092.1">
    <property type="nucleotide sequence ID" value="NZ_BSOT01000012.1"/>
</dbReference>
<evidence type="ECO:0000256" key="3">
    <source>
        <dbReference type="ARBA" id="ARBA00022801"/>
    </source>
</evidence>
<keyword evidence="3" id="KW-0378">Hydrolase</keyword>
<dbReference type="GO" id="GO:0046872">
    <property type="term" value="F:metal ion binding"/>
    <property type="evidence" value="ECO:0007669"/>
    <property type="project" value="InterPro"/>
</dbReference>
<keyword evidence="4" id="KW-0862">Zinc</keyword>
<keyword evidence="5" id="KW-0482">Metalloprotease</keyword>
<protein>
    <submittedName>
        <fullName evidence="9">Zinc protease</fullName>
    </submittedName>
</protein>
<dbReference type="GO" id="GO:0008237">
    <property type="term" value="F:metallopeptidase activity"/>
    <property type="evidence" value="ECO:0007669"/>
    <property type="project" value="UniProtKB-KW"/>
</dbReference>
<evidence type="ECO:0000313" key="9">
    <source>
        <dbReference type="EMBL" id="GLR72678.1"/>
    </source>
</evidence>
<comment type="caution">
    <text evidence="9">The sequence shown here is derived from an EMBL/GenBank/DDBJ whole genome shotgun (WGS) entry which is preliminary data.</text>
</comment>
<comment type="similarity">
    <text evidence="1">Belongs to the peptidase M16 family.</text>
</comment>
<dbReference type="PANTHER" id="PTHR43690:SF34">
    <property type="entry name" value="ZINC PROTEASE PQQL-LIKE"/>
    <property type="match status" value="1"/>
</dbReference>
<evidence type="ECO:0000259" key="7">
    <source>
        <dbReference type="Pfam" id="PF00675"/>
    </source>
</evidence>
<evidence type="ECO:0000256" key="2">
    <source>
        <dbReference type="ARBA" id="ARBA00022670"/>
    </source>
</evidence>
<keyword evidence="10" id="KW-1185">Reference proteome</keyword>
<evidence type="ECO:0000256" key="1">
    <source>
        <dbReference type="ARBA" id="ARBA00007261"/>
    </source>
</evidence>
<name>A0AA37WK22_9ALTE</name>
<organism evidence="9 10">
    <name type="scientific">Agaribacter marinus</name>
    <dbReference type="NCBI Taxonomy" id="1431249"/>
    <lineage>
        <taxon>Bacteria</taxon>
        <taxon>Pseudomonadati</taxon>
        <taxon>Pseudomonadota</taxon>
        <taxon>Gammaproteobacteria</taxon>
        <taxon>Alteromonadales</taxon>
        <taxon>Alteromonadaceae</taxon>
        <taxon>Agaribacter</taxon>
    </lineage>
</organism>
<evidence type="ECO:0000313" key="10">
    <source>
        <dbReference type="Proteomes" id="UP001156601"/>
    </source>
</evidence>
<dbReference type="PROSITE" id="PS51257">
    <property type="entry name" value="PROKAR_LIPOPROTEIN"/>
    <property type="match status" value="1"/>
</dbReference>